<feature type="region of interest" description="Disordered" evidence="2">
    <location>
        <begin position="1"/>
        <end position="76"/>
    </location>
</feature>
<feature type="compositionally biased region" description="Low complexity" evidence="2">
    <location>
        <begin position="13"/>
        <end position="35"/>
    </location>
</feature>
<dbReference type="PANTHER" id="PTHR23325">
    <property type="entry name" value="SERUM RESPONSE FACTOR-BINDING"/>
    <property type="match status" value="1"/>
</dbReference>
<name>A0A077QSG2_9BASI</name>
<feature type="compositionally biased region" description="Acidic residues" evidence="2">
    <location>
        <begin position="60"/>
        <end position="72"/>
    </location>
</feature>
<keyword evidence="1" id="KW-0175">Coiled coil</keyword>
<feature type="compositionally biased region" description="Acidic residues" evidence="2">
    <location>
        <begin position="271"/>
        <end position="283"/>
    </location>
</feature>
<dbReference type="GO" id="GO:0030686">
    <property type="term" value="C:90S preribosome"/>
    <property type="evidence" value="ECO:0007669"/>
    <property type="project" value="TreeGrafter"/>
</dbReference>
<evidence type="ECO:0000256" key="1">
    <source>
        <dbReference type="ARBA" id="ARBA00023054"/>
    </source>
</evidence>
<dbReference type="PANTHER" id="PTHR23325:SF1">
    <property type="entry name" value="SERUM RESPONSE FACTOR-BINDING PROTEIN 1"/>
    <property type="match status" value="1"/>
</dbReference>
<dbReference type="InterPro" id="IPR015158">
    <property type="entry name" value="Bud22_dom"/>
</dbReference>
<protein>
    <recommendedName>
        <fullName evidence="3">Bud22 domain-containing protein</fullName>
    </recommendedName>
</protein>
<feature type="compositionally biased region" description="Basic and acidic residues" evidence="2">
    <location>
        <begin position="513"/>
        <end position="527"/>
    </location>
</feature>
<evidence type="ECO:0000256" key="2">
    <source>
        <dbReference type="SAM" id="MobiDB-lite"/>
    </source>
</evidence>
<feature type="compositionally biased region" description="Basic and acidic residues" evidence="2">
    <location>
        <begin position="472"/>
        <end position="485"/>
    </location>
</feature>
<dbReference type="GO" id="GO:0005634">
    <property type="term" value="C:nucleus"/>
    <property type="evidence" value="ECO:0007669"/>
    <property type="project" value="TreeGrafter"/>
</dbReference>
<feature type="compositionally biased region" description="Basic residues" evidence="2">
    <location>
        <begin position="422"/>
        <end position="441"/>
    </location>
</feature>
<feature type="compositionally biased region" description="Acidic residues" evidence="2">
    <location>
        <begin position="376"/>
        <end position="406"/>
    </location>
</feature>
<feature type="region of interest" description="Disordered" evidence="2">
    <location>
        <begin position="243"/>
        <end position="645"/>
    </location>
</feature>
<organism evidence="4">
    <name type="scientific">Melanopsichium pennsylvanicum 4</name>
    <dbReference type="NCBI Taxonomy" id="1398559"/>
    <lineage>
        <taxon>Eukaryota</taxon>
        <taxon>Fungi</taxon>
        <taxon>Dikarya</taxon>
        <taxon>Basidiomycota</taxon>
        <taxon>Ustilaginomycotina</taxon>
        <taxon>Ustilaginomycetes</taxon>
        <taxon>Ustilaginales</taxon>
        <taxon>Ustilaginaceae</taxon>
        <taxon>Melanopsichium</taxon>
    </lineage>
</organism>
<evidence type="ECO:0000259" key="3">
    <source>
        <dbReference type="Pfam" id="PF09073"/>
    </source>
</evidence>
<dbReference type="InterPro" id="IPR037393">
    <property type="entry name" value="Bud22/SRFB1"/>
</dbReference>
<dbReference type="EMBL" id="HG529546">
    <property type="protein sequence ID" value="CDI52575.1"/>
    <property type="molecule type" value="Genomic_DNA"/>
</dbReference>
<feature type="compositionally biased region" description="Polar residues" evidence="2">
    <location>
        <begin position="1"/>
        <end position="12"/>
    </location>
</feature>
<feature type="compositionally biased region" description="Acidic residues" evidence="2">
    <location>
        <begin position="293"/>
        <end position="310"/>
    </location>
</feature>
<feature type="domain" description="Bud22" evidence="3">
    <location>
        <begin position="95"/>
        <end position="645"/>
    </location>
</feature>
<evidence type="ECO:0000313" key="4">
    <source>
        <dbReference type="EMBL" id="CDI52575.1"/>
    </source>
</evidence>
<feature type="compositionally biased region" description="Low complexity" evidence="2">
    <location>
        <begin position="592"/>
        <end position="604"/>
    </location>
</feature>
<feature type="compositionally biased region" description="Low complexity" evidence="2">
    <location>
        <begin position="407"/>
        <end position="419"/>
    </location>
</feature>
<feature type="compositionally biased region" description="Basic and acidic residues" evidence="2">
    <location>
        <begin position="311"/>
        <end position="321"/>
    </location>
</feature>
<accession>A0A077QSG2</accession>
<feature type="compositionally biased region" description="Basic and acidic residues" evidence="2">
    <location>
        <begin position="247"/>
        <end position="270"/>
    </location>
</feature>
<feature type="compositionally biased region" description="Acidic residues" evidence="2">
    <location>
        <begin position="349"/>
        <end position="358"/>
    </location>
</feature>
<sequence>MGSKSTLGRRQQSPLTPSSDESSSSSTSEASSSRASPKDHEQASATDVHGNEASNTSSDIDFDTDNDVEDGGSESVTFSILSEPRIDLAKAKSKLHHIAKTLRSTAKKAKTFEVQKQVKKLKGLQKKCSPSSQTSLAEAELAALKSIDSNVLAGRALVTKMVKAKLLPKASGNEEDCLYLRMVNDEKLLGEEVLTDLKIVSEGDRAAERARARISSSKVLADEVGKFVEELKRLAGFETAKSQELAADVKGRGKSQDDMNDGHGDEREYSGSEEEEEGESDDDNSPRRQPLVDTDEDEDEQAEAEVDEEELMRIGKEKMKALGDLSQWDDMVASDSGAEFESESKFESESDSEGDEEEAPIRQYKSRTHESYDSDSNSDDISDDDSSVADSEDYTSDSVSDSESDSEFSSSSSSSSTTSQGRARKRKASTSKSSKMSKKSKSTTTSSFLPSLATGFVPGRSDDEWSDAEAELADRDLSELRSGSKKERKNRMGQRARKALYEKKYGKNANHIKMREKAKAAKAERRTSNFAPNRGGENGVTGGRRQRPPAFQAPTKRDGGWGGTVAPLPKQDKRNFIPRPAPSPAPVHARIAAPAAAAAAAAVKGGKGKAGSEKSQEMHPSWIAKQKQKELLASVKPQGKKVVFD</sequence>
<dbReference type="GO" id="GO:0030490">
    <property type="term" value="P:maturation of SSU-rRNA"/>
    <property type="evidence" value="ECO:0007669"/>
    <property type="project" value="TreeGrafter"/>
</dbReference>
<dbReference type="AlphaFoldDB" id="A0A077QSG2"/>
<proteinExistence type="predicted"/>
<feature type="compositionally biased region" description="Basic residues" evidence="2">
    <location>
        <begin position="486"/>
        <end position="498"/>
    </location>
</feature>
<reference evidence="4" key="1">
    <citation type="journal article" date="2014" name="Genome Biol. Evol.">
        <title>Gene Loss Rather Than Gene Gain Is Associated with a Host Jump from Monocots to Dicots in the Smut Fungus Melanopsichium pennsylvanicum.</title>
        <authorList>
            <person name="Sharma R."/>
            <person name="Mishra B."/>
            <person name="Runge F."/>
            <person name="Thines M."/>
        </authorList>
    </citation>
    <scope>NUCLEOTIDE SEQUENCE</scope>
    <source>
        <strain evidence="4">4</strain>
    </source>
</reference>
<dbReference type="Pfam" id="PF09073">
    <property type="entry name" value="BUD22"/>
    <property type="match status" value="1"/>
</dbReference>